<sequence>PYLCYLPDEGLFAMDKVLEATANETLCVKWCIKVGIIDKKSRKKSCPLCPLPMRLTPTRKRWRCCRRTKYE</sequence>
<reference evidence="2" key="1">
    <citation type="submission" date="2017-03" db="EMBL/GenBank/DDBJ databases">
        <title>Phytopthora megakarya and P. palmivora, two closely related causual agents of cacao black pod achieved similar genome size and gene model numbers by different mechanisms.</title>
        <authorList>
            <person name="Ali S."/>
            <person name="Shao J."/>
            <person name="Larry D.J."/>
            <person name="Kronmiller B."/>
            <person name="Shen D."/>
            <person name="Strem M.D."/>
            <person name="Melnick R.L."/>
            <person name="Guiltinan M.J."/>
            <person name="Tyler B.M."/>
            <person name="Meinhardt L.W."/>
            <person name="Bailey B.A."/>
        </authorList>
    </citation>
    <scope>NUCLEOTIDE SEQUENCE [LARGE SCALE GENOMIC DNA]</scope>
    <source>
        <strain evidence="2">zdho120</strain>
    </source>
</reference>
<dbReference type="OrthoDB" id="88721at2759"/>
<feature type="non-terminal residue" evidence="1">
    <location>
        <position position="1"/>
    </location>
</feature>
<dbReference type="AlphaFoldDB" id="A0A225W1U9"/>
<name>A0A225W1U9_9STRA</name>
<gene>
    <name evidence="1" type="ORF">PHMEG_00015855</name>
</gene>
<evidence type="ECO:0000313" key="1">
    <source>
        <dbReference type="EMBL" id="OWZ11168.1"/>
    </source>
</evidence>
<evidence type="ECO:0000313" key="2">
    <source>
        <dbReference type="Proteomes" id="UP000198211"/>
    </source>
</evidence>
<dbReference type="EMBL" id="NBNE01002206">
    <property type="protein sequence ID" value="OWZ11168.1"/>
    <property type="molecule type" value="Genomic_DNA"/>
</dbReference>
<protein>
    <submittedName>
        <fullName evidence="1">Uncharacterized protein</fullName>
    </submittedName>
</protein>
<comment type="caution">
    <text evidence="1">The sequence shown here is derived from an EMBL/GenBank/DDBJ whole genome shotgun (WGS) entry which is preliminary data.</text>
</comment>
<organism evidence="1 2">
    <name type="scientific">Phytophthora megakarya</name>
    <dbReference type="NCBI Taxonomy" id="4795"/>
    <lineage>
        <taxon>Eukaryota</taxon>
        <taxon>Sar</taxon>
        <taxon>Stramenopiles</taxon>
        <taxon>Oomycota</taxon>
        <taxon>Peronosporomycetes</taxon>
        <taxon>Peronosporales</taxon>
        <taxon>Peronosporaceae</taxon>
        <taxon>Phytophthora</taxon>
    </lineage>
</organism>
<dbReference type="Proteomes" id="UP000198211">
    <property type="component" value="Unassembled WGS sequence"/>
</dbReference>
<accession>A0A225W1U9</accession>
<keyword evidence="2" id="KW-1185">Reference proteome</keyword>
<proteinExistence type="predicted"/>